<organism evidence="6 7">
    <name type="scientific">Coraliomargarita algicola</name>
    <dbReference type="NCBI Taxonomy" id="3092156"/>
    <lineage>
        <taxon>Bacteria</taxon>
        <taxon>Pseudomonadati</taxon>
        <taxon>Verrucomicrobiota</taxon>
        <taxon>Opitutia</taxon>
        <taxon>Puniceicoccales</taxon>
        <taxon>Coraliomargaritaceae</taxon>
        <taxon>Coraliomargarita</taxon>
    </lineage>
</organism>
<name>A0ABZ0RMI3_9BACT</name>
<evidence type="ECO:0000259" key="4">
    <source>
        <dbReference type="Pfam" id="PF01738"/>
    </source>
</evidence>
<dbReference type="GO" id="GO:0016787">
    <property type="term" value="F:hydrolase activity"/>
    <property type="evidence" value="ECO:0007669"/>
    <property type="project" value="UniProtKB-KW"/>
</dbReference>
<feature type="signal peptide" evidence="3">
    <location>
        <begin position="1"/>
        <end position="27"/>
    </location>
</feature>
<proteinExistence type="inferred from homology"/>
<dbReference type="InterPro" id="IPR029058">
    <property type="entry name" value="AB_hydrolase_fold"/>
</dbReference>
<feature type="domain" description="Dienelactone hydrolase" evidence="4">
    <location>
        <begin position="218"/>
        <end position="317"/>
    </location>
</feature>
<dbReference type="InterPro" id="IPR049492">
    <property type="entry name" value="BD-FAE-like_dom"/>
</dbReference>
<evidence type="ECO:0000313" key="6">
    <source>
        <dbReference type="EMBL" id="WPJ96205.1"/>
    </source>
</evidence>
<evidence type="ECO:0000259" key="5">
    <source>
        <dbReference type="Pfam" id="PF20434"/>
    </source>
</evidence>
<keyword evidence="3" id="KW-0732">Signal</keyword>
<gene>
    <name evidence="6" type="ORF">SH580_00630</name>
</gene>
<sequence length="927" mass="101860">MIPLHRLKYLRLSFVAFCSALTIHAHAAEPETLAPLVDRVAPASVASLWAGYDPRAESLEVEILKEWEEAGVVLQIVRFRVGVFKGEKAMLAGVFGYPKGAQNLPGLLNIHGGGQYADYKSVLTNAKRGYATISIAWAGRIAAPDYRVNAEVVKMYWEGETENPNYRVTTDWGAVDGYHAPSKNRGTAFPSAKAHPWTLDRVESPRNSGWFLATMGARRALTFLEQQPQVDADRLGVYGHSMGGKLTVLTTGSDDRVKAAVPSCGGISDRDNDSALFRATLGDDAYLSNIDCPILFQSPSNDFHGRIDDLPQALREIQSKDWRIASAPHHNHQDSAEFVVSSQLWFDQYLKGEFSFPQTPELKVQLKTKDGRPVAAVQVDASKPIRSVDIYYTQQGQIDGQKDQRDNTVNRFWRHAKAELAGQSWRAALPLFATDQPLWVYANVNYELETAVTAANYYYQVVSSDHFELSSAPQLFTPAQLQAAGATASLEPSLMIESFEAGWQEAWFSYTPQAWARSTHKVYDPQWQAPAGAKLALQVSAVEANKLVVGLDDFAAEVQLDGGSAWEAIELAPADFKNAEGASLEDFSQIRELSLSPSKTLKGGRGSSARVQLGGPWKGADPVFNDLHWSVPNTSAMTSAMAAPGEAGAAVSLQRRQPDTMWTYKEVDGKALQLSVFLPEGYEEAKGRFPTFVVYHGGSWKTGEASWHYPDCAYWSDRGMIAVSVDYRLSLRDGVEVPLECVKDAKSAVRFLRKHASELKVDPDKMVIAGGSAGGQLAAAMATLTSPETNDECYDLSISCVPNAVVAYNPYYKCPPSLSPPNFVTEGLPPFITFLGDQDPAITVESLVEFHKDLISKGNVSEFYVGKGGKHGLCNGRNPRNPFFYWSLYLIDQFLVEQGILTGSSQVVRPEGVAELQFGSDYHAYRE</sequence>
<reference evidence="6 7" key="1">
    <citation type="submission" date="2023-11" db="EMBL/GenBank/DDBJ databases">
        <title>Coraliomargarita sp. nov., isolated from marine algae.</title>
        <authorList>
            <person name="Lee J.K."/>
            <person name="Baek J.H."/>
            <person name="Kim J.M."/>
            <person name="Choi D.G."/>
            <person name="Jeon C.O."/>
        </authorList>
    </citation>
    <scope>NUCLEOTIDE SEQUENCE [LARGE SCALE GENOMIC DNA]</scope>
    <source>
        <strain evidence="6 7">J2-16</strain>
    </source>
</reference>
<dbReference type="InterPro" id="IPR050300">
    <property type="entry name" value="GDXG_lipolytic_enzyme"/>
</dbReference>
<dbReference type="PANTHER" id="PTHR48081">
    <property type="entry name" value="AB HYDROLASE SUPERFAMILY PROTEIN C4A8.06C"/>
    <property type="match status" value="1"/>
</dbReference>
<dbReference type="Pfam" id="PF01738">
    <property type="entry name" value="DLH"/>
    <property type="match status" value="1"/>
</dbReference>
<dbReference type="PANTHER" id="PTHR48081:SF30">
    <property type="entry name" value="ACETYL-HYDROLASE LIPR-RELATED"/>
    <property type="match status" value="1"/>
</dbReference>
<feature type="chain" id="PRO_5046056039" evidence="3">
    <location>
        <begin position="28"/>
        <end position="927"/>
    </location>
</feature>
<feature type="domain" description="BD-FAE-like" evidence="5">
    <location>
        <begin position="684"/>
        <end position="793"/>
    </location>
</feature>
<accession>A0ABZ0RMI3</accession>
<evidence type="ECO:0000256" key="3">
    <source>
        <dbReference type="SAM" id="SignalP"/>
    </source>
</evidence>
<evidence type="ECO:0000256" key="1">
    <source>
        <dbReference type="ARBA" id="ARBA00010515"/>
    </source>
</evidence>
<dbReference type="Gene3D" id="3.40.50.1820">
    <property type="entry name" value="alpha/beta hydrolase"/>
    <property type="match status" value="2"/>
</dbReference>
<dbReference type="EMBL" id="CP138858">
    <property type="protein sequence ID" value="WPJ96205.1"/>
    <property type="molecule type" value="Genomic_DNA"/>
</dbReference>
<keyword evidence="7" id="KW-1185">Reference proteome</keyword>
<dbReference type="Pfam" id="PF20434">
    <property type="entry name" value="BD-FAE"/>
    <property type="match status" value="1"/>
</dbReference>
<dbReference type="SUPFAM" id="SSF53474">
    <property type="entry name" value="alpha/beta-Hydrolases"/>
    <property type="match status" value="2"/>
</dbReference>
<protein>
    <submittedName>
        <fullName evidence="6">Alpha/beta hydrolase fold domain-containing protein</fullName>
    </submittedName>
</protein>
<comment type="similarity">
    <text evidence="1">Belongs to the 'GDXG' lipolytic enzyme family.</text>
</comment>
<dbReference type="InterPro" id="IPR002925">
    <property type="entry name" value="Dienelactn_hydro"/>
</dbReference>
<evidence type="ECO:0000313" key="7">
    <source>
        <dbReference type="Proteomes" id="UP001324993"/>
    </source>
</evidence>
<keyword evidence="2 6" id="KW-0378">Hydrolase</keyword>
<evidence type="ECO:0000256" key="2">
    <source>
        <dbReference type="ARBA" id="ARBA00022801"/>
    </source>
</evidence>
<dbReference type="Proteomes" id="UP001324993">
    <property type="component" value="Chromosome"/>
</dbReference>
<dbReference type="RefSeq" id="WP_319833068.1">
    <property type="nucleotide sequence ID" value="NZ_CP138858.1"/>
</dbReference>